<gene>
    <name evidence="1" type="ORF">QT711_18735</name>
</gene>
<name>A0ABU4GDX4_9BACL</name>
<evidence type="ECO:0000313" key="2">
    <source>
        <dbReference type="Proteomes" id="UP001282284"/>
    </source>
</evidence>
<dbReference type="Gene3D" id="3.10.28.20">
    <property type="entry name" value="Acetamidase/Formamidase-like domains"/>
    <property type="match status" value="1"/>
</dbReference>
<sequence length="293" mass="32099">MTRIIKGNYIYEFSHEHKPVASVCIGESFIVETIDCYSGNLQSENDLLTNFPHLKPNPATGPIFIENVSKGDLLEIHIQKIELSEYGIMPTRPNRGWLGEYIREPQTRILPIDNDIITLNETVQFIANKMIGVIGVAPDIGAVPNSTPGDHGGNMDTKDITEGNILYLPVFHPGGLLALGDLHAAMGDGELNGSGVEVGGKVTLTVNKIEGFHLNMPIVKTSNEVIIIASAKELQDAIKKCMKEAIRLIQQKNGLEFADAYRLVSAKGDLRISQLVNPEVTVRIALPKEWIAI</sequence>
<reference evidence="1 2" key="1">
    <citation type="submission" date="2023-06" db="EMBL/GenBank/DDBJ databases">
        <title>Sporosarcina sp. nov., isolated from Korean traditional fermented seafood 'Jeotgal'.</title>
        <authorList>
            <person name="Yang A.I."/>
            <person name="Shin N.-R."/>
        </authorList>
    </citation>
    <scope>NUCLEOTIDE SEQUENCE [LARGE SCALE GENOMIC DNA]</scope>
    <source>
        <strain evidence="1 2">KCTC13119</strain>
    </source>
</reference>
<dbReference type="RefSeq" id="WP_317946794.1">
    <property type="nucleotide sequence ID" value="NZ_JAUBDI010000033.1"/>
</dbReference>
<accession>A0ABU4GDX4</accession>
<organism evidence="1 2">
    <name type="scientific">Sporosarcina saromensis</name>
    <dbReference type="NCBI Taxonomy" id="359365"/>
    <lineage>
        <taxon>Bacteria</taxon>
        <taxon>Bacillati</taxon>
        <taxon>Bacillota</taxon>
        <taxon>Bacilli</taxon>
        <taxon>Bacillales</taxon>
        <taxon>Caryophanaceae</taxon>
        <taxon>Sporosarcina</taxon>
    </lineage>
</organism>
<dbReference type="EMBL" id="JAUBDI010000033">
    <property type="protein sequence ID" value="MDW0115194.1"/>
    <property type="molecule type" value="Genomic_DNA"/>
</dbReference>
<dbReference type="Pfam" id="PF03069">
    <property type="entry name" value="FmdA_AmdA"/>
    <property type="match status" value="2"/>
</dbReference>
<dbReference type="Gene3D" id="2.40.10.120">
    <property type="match status" value="1"/>
</dbReference>
<dbReference type="SUPFAM" id="SSF141130">
    <property type="entry name" value="Acetamidase/Formamidase-like"/>
    <property type="match status" value="1"/>
</dbReference>
<evidence type="ECO:0000313" key="1">
    <source>
        <dbReference type="EMBL" id="MDW0115194.1"/>
    </source>
</evidence>
<dbReference type="Proteomes" id="UP001282284">
    <property type="component" value="Unassembled WGS sequence"/>
</dbReference>
<proteinExistence type="predicted"/>
<dbReference type="Gene3D" id="2.60.120.580">
    <property type="entry name" value="Acetamidase/Formamidase-like domains"/>
    <property type="match status" value="1"/>
</dbReference>
<dbReference type="PANTHER" id="PTHR31891">
    <property type="entry name" value="FORMAMIDASE C869.04-RELATED"/>
    <property type="match status" value="1"/>
</dbReference>
<protein>
    <submittedName>
        <fullName evidence="1">Acetamidase/formamidase family protein</fullName>
    </submittedName>
</protein>
<keyword evidence="2" id="KW-1185">Reference proteome</keyword>
<dbReference type="InterPro" id="IPR004304">
    <property type="entry name" value="FmdA_AmdA"/>
</dbReference>
<dbReference type="PANTHER" id="PTHR31891:SF1">
    <property type="entry name" value="FORMAMIDASE C869.04-RELATED"/>
    <property type="match status" value="1"/>
</dbReference>
<comment type="caution">
    <text evidence="1">The sequence shown here is derived from an EMBL/GenBank/DDBJ whole genome shotgun (WGS) entry which is preliminary data.</text>
</comment>